<evidence type="ECO:0000313" key="1">
    <source>
        <dbReference type="EMBL" id="CAG8775112.1"/>
    </source>
</evidence>
<name>A0A9N9JC49_9GLOM</name>
<dbReference type="EMBL" id="CAJVPZ010048990">
    <property type="protein sequence ID" value="CAG8775112.1"/>
    <property type="molecule type" value="Genomic_DNA"/>
</dbReference>
<evidence type="ECO:0000313" key="2">
    <source>
        <dbReference type="Proteomes" id="UP000789396"/>
    </source>
</evidence>
<reference evidence="1" key="1">
    <citation type="submission" date="2021-06" db="EMBL/GenBank/DDBJ databases">
        <authorList>
            <person name="Kallberg Y."/>
            <person name="Tangrot J."/>
            <person name="Rosling A."/>
        </authorList>
    </citation>
    <scope>NUCLEOTIDE SEQUENCE</scope>
    <source>
        <strain evidence="1">IN212</strain>
    </source>
</reference>
<dbReference type="OrthoDB" id="2478663at2759"/>
<proteinExistence type="predicted"/>
<feature type="non-terminal residue" evidence="1">
    <location>
        <position position="1"/>
    </location>
</feature>
<dbReference type="Proteomes" id="UP000789396">
    <property type="component" value="Unassembled WGS sequence"/>
</dbReference>
<protein>
    <submittedName>
        <fullName evidence="1">15026_t:CDS:1</fullName>
    </submittedName>
</protein>
<sequence>DINIVNILENDNHDDYNDSFENEESESFENEKSEFFKNKDLLKNELDLCYFLPESSEDELDPSYFLAEDNENYSSEEGSYNFLDYSEFISRVSPEIIVISDDSDAETKTIYLKGKTKVNLIES</sequence>
<keyword evidence="2" id="KW-1185">Reference proteome</keyword>
<accession>A0A9N9JC49</accession>
<organism evidence="1 2">
    <name type="scientific">Racocetra fulgida</name>
    <dbReference type="NCBI Taxonomy" id="60492"/>
    <lineage>
        <taxon>Eukaryota</taxon>
        <taxon>Fungi</taxon>
        <taxon>Fungi incertae sedis</taxon>
        <taxon>Mucoromycota</taxon>
        <taxon>Glomeromycotina</taxon>
        <taxon>Glomeromycetes</taxon>
        <taxon>Diversisporales</taxon>
        <taxon>Gigasporaceae</taxon>
        <taxon>Racocetra</taxon>
    </lineage>
</organism>
<dbReference type="AlphaFoldDB" id="A0A9N9JC49"/>
<comment type="caution">
    <text evidence="1">The sequence shown here is derived from an EMBL/GenBank/DDBJ whole genome shotgun (WGS) entry which is preliminary data.</text>
</comment>
<gene>
    <name evidence="1" type="ORF">RFULGI_LOCUS15372</name>
</gene>